<dbReference type="InterPro" id="IPR013187">
    <property type="entry name" value="F-box-assoc_dom_typ3"/>
</dbReference>
<dbReference type="EMBL" id="CACSHJ010000088">
    <property type="protein sequence ID" value="CAA0371503.1"/>
    <property type="molecule type" value="Genomic_DNA"/>
</dbReference>
<feature type="domain" description="F-box associated beta-propeller type 3" evidence="1">
    <location>
        <begin position="3"/>
        <end position="183"/>
    </location>
</feature>
<evidence type="ECO:0000313" key="3">
    <source>
        <dbReference type="Proteomes" id="UP000434276"/>
    </source>
</evidence>
<evidence type="ECO:0000313" key="2">
    <source>
        <dbReference type="EMBL" id="CAA0371503.1"/>
    </source>
</evidence>
<name>A0A5S9X1D8_ARATH</name>
<dbReference type="PANTHER" id="PTHR31111:SF125">
    <property type="entry name" value="F-BOX PROTEIN CPR30-LIKE"/>
    <property type="match status" value="1"/>
</dbReference>
<dbReference type="AlphaFoldDB" id="A0A5S9X1D8"/>
<dbReference type="OrthoDB" id="1028232at2759"/>
<dbReference type="InterPro" id="IPR017451">
    <property type="entry name" value="F-box-assoc_interact_dom"/>
</dbReference>
<reference evidence="2 3" key="1">
    <citation type="submission" date="2019-12" db="EMBL/GenBank/DDBJ databases">
        <authorList>
            <person name="Jiao W.-B."/>
            <person name="Schneeberger K."/>
        </authorList>
    </citation>
    <scope>NUCLEOTIDE SEQUENCE [LARGE SCALE GENOMIC DNA]</scope>
    <source>
        <strain evidence="3">cv. C24</strain>
    </source>
</reference>
<sequence length="200" mass="23226">MIWRLLQCCKPLRPVFDAGICINGVLYYFGKLNCDREDFVIVCFDVKSEKLSFIGELGRLDIKHESKLINQKGQLGICQCSNSGKIDRTSKSFDLWILEDVKKNTWTKRIYVLPFMWWNIVATTKLRIVGMIGSSEIVLSPYDLSDPYYLFYYNLETNNVREVGIQGLGAFETSTVVHLFVDYEEDVKLYECLKIWLETS</sequence>
<dbReference type="NCBIfam" id="TIGR01640">
    <property type="entry name" value="F_box_assoc_1"/>
    <property type="match status" value="1"/>
</dbReference>
<dbReference type="ExpressionAtlas" id="A0A5S9X1D8">
    <property type="expression patterns" value="differential"/>
</dbReference>
<protein>
    <recommendedName>
        <fullName evidence="1">F-box associated beta-propeller type 3 domain-containing protein</fullName>
    </recommendedName>
</protein>
<evidence type="ECO:0000259" key="1">
    <source>
        <dbReference type="Pfam" id="PF08268"/>
    </source>
</evidence>
<dbReference type="PANTHER" id="PTHR31111">
    <property type="entry name" value="BNAA05G37150D PROTEIN-RELATED"/>
    <property type="match status" value="1"/>
</dbReference>
<organism evidence="2 3">
    <name type="scientific">Arabidopsis thaliana</name>
    <name type="common">Mouse-ear cress</name>
    <dbReference type="NCBI Taxonomy" id="3702"/>
    <lineage>
        <taxon>Eukaryota</taxon>
        <taxon>Viridiplantae</taxon>
        <taxon>Streptophyta</taxon>
        <taxon>Embryophyta</taxon>
        <taxon>Tracheophyta</taxon>
        <taxon>Spermatophyta</taxon>
        <taxon>Magnoliopsida</taxon>
        <taxon>eudicotyledons</taxon>
        <taxon>Gunneridae</taxon>
        <taxon>Pentapetalae</taxon>
        <taxon>rosids</taxon>
        <taxon>malvids</taxon>
        <taxon>Brassicales</taxon>
        <taxon>Brassicaceae</taxon>
        <taxon>Camelineae</taxon>
        <taxon>Arabidopsis</taxon>
    </lineage>
</organism>
<accession>A0A5S9X1D8</accession>
<proteinExistence type="predicted"/>
<gene>
    <name evidence="2" type="ORF">C24_LOCUS8779</name>
</gene>
<dbReference type="Proteomes" id="UP000434276">
    <property type="component" value="Unassembled WGS sequence"/>
</dbReference>
<dbReference type="Pfam" id="PF08268">
    <property type="entry name" value="FBA_3"/>
    <property type="match status" value="1"/>
</dbReference>